<dbReference type="PROSITE" id="PS50871">
    <property type="entry name" value="C1Q"/>
    <property type="match status" value="1"/>
</dbReference>
<feature type="coiled-coil region" evidence="4">
    <location>
        <begin position="71"/>
        <end position="140"/>
    </location>
</feature>
<dbReference type="EMBL" id="CAJPEV010006736">
    <property type="protein sequence ID" value="CAG0904343.1"/>
    <property type="molecule type" value="Genomic_DNA"/>
</dbReference>
<keyword evidence="3" id="KW-0732">Signal</keyword>
<evidence type="ECO:0000256" key="4">
    <source>
        <dbReference type="SAM" id="Coils"/>
    </source>
</evidence>
<dbReference type="AlphaFoldDB" id="A0A7R9AGZ6"/>
<keyword evidence="4" id="KW-0175">Coiled coil</keyword>
<comment type="subcellular location">
    <subcellularLocation>
        <location evidence="1">Secreted</location>
    </subcellularLocation>
</comment>
<protein>
    <recommendedName>
        <fullName evidence="5">C1q domain-containing protein</fullName>
    </recommendedName>
</protein>
<dbReference type="SMART" id="SM00110">
    <property type="entry name" value="C1Q"/>
    <property type="match status" value="1"/>
</dbReference>
<dbReference type="Gene3D" id="2.60.120.1000">
    <property type="match status" value="1"/>
</dbReference>
<dbReference type="InterPro" id="IPR001073">
    <property type="entry name" value="C1q_dom"/>
</dbReference>
<evidence type="ECO:0000313" key="7">
    <source>
        <dbReference type="Proteomes" id="UP000677054"/>
    </source>
</evidence>
<evidence type="ECO:0000256" key="1">
    <source>
        <dbReference type="ARBA" id="ARBA00004613"/>
    </source>
</evidence>
<proteinExistence type="predicted"/>
<dbReference type="GO" id="GO:0005615">
    <property type="term" value="C:extracellular space"/>
    <property type="evidence" value="ECO:0007669"/>
    <property type="project" value="TreeGrafter"/>
</dbReference>
<evidence type="ECO:0000259" key="5">
    <source>
        <dbReference type="PROSITE" id="PS50871"/>
    </source>
</evidence>
<keyword evidence="2" id="KW-0964">Secreted</keyword>
<dbReference type="InterPro" id="IPR008983">
    <property type="entry name" value="Tumour_necrosis_fac-like_dom"/>
</dbReference>
<evidence type="ECO:0000256" key="2">
    <source>
        <dbReference type="ARBA" id="ARBA00022525"/>
    </source>
</evidence>
<dbReference type="PANTHER" id="PTHR22923">
    <property type="entry name" value="CEREBELLIN-RELATED"/>
    <property type="match status" value="1"/>
</dbReference>
<name>A0A7R9AGZ6_9CRUS</name>
<gene>
    <name evidence="6" type="ORF">DSTB1V02_LOCUS13556</name>
</gene>
<evidence type="ECO:0000313" key="6">
    <source>
        <dbReference type="EMBL" id="CAD7253810.1"/>
    </source>
</evidence>
<feature type="domain" description="C1q" evidence="5">
    <location>
        <begin position="444"/>
        <end position="572"/>
    </location>
</feature>
<dbReference type="Proteomes" id="UP000677054">
    <property type="component" value="Unassembled WGS sequence"/>
</dbReference>
<dbReference type="SUPFAM" id="SSF49842">
    <property type="entry name" value="TNF-like"/>
    <property type="match status" value="1"/>
</dbReference>
<dbReference type="InterPro" id="IPR050822">
    <property type="entry name" value="Cerebellin_Synaptic_Org"/>
</dbReference>
<reference evidence="6" key="1">
    <citation type="submission" date="2020-11" db="EMBL/GenBank/DDBJ databases">
        <authorList>
            <person name="Tran Van P."/>
        </authorList>
    </citation>
    <scope>NUCLEOTIDE SEQUENCE</scope>
</reference>
<dbReference type="Gene3D" id="2.60.120.40">
    <property type="match status" value="1"/>
</dbReference>
<dbReference type="EMBL" id="LR906253">
    <property type="protein sequence ID" value="CAD7253810.1"/>
    <property type="molecule type" value="Genomic_DNA"/>
</dbReference>
<keyword evidence="7" id="KW-1185">Reference proteome</keyword>
<dbReference type="PANTHER" id="PTHR22923:SF62">
    <property type="entry name" value="CVP18"/>
    <property type="match status" value="1"/>
</dbReference>
<evidence type="ECO:0000256" key="3">
    <source>
        <dbReference type="ARBA" id="ARBA00022729"/>
    </source>
</evidence>
<sequence length="572" mass="64337">MRGVESLLVFALIASTKHGFAEKFPVNFTSGSKRSDSKDESKLSALIAKAEEHGKRIARLEVDSGHLWHDNENLKRENDNLKRDNENAMETVEGLKDDNENLKRGYEDLKREFQKLENDFQDLKHERENLTIDLRILKLDNENLRLGNAHLKFQLLESLLERDNAMQLQQEAIDERLQYLEATTLQIAPRTCQTFADLGVQRTGTYFVDPDGPLLGDPPIKVRCDMETDPVSTIVAHDSMEIGMVIVPCADPGCFRRRVTYDATLKQMVALINQSHSCEQQITYDCISAALSTGDTQNAWWVDRHGQPQSYWHGSGSTNHTCRCGLLKDCTDPNLLCNCNAESSKRHSDSGTITNATALPVTELRFGGMQLEEQEANYTLGGLVCRGQAPHQGNPASSCSSLRKAGNTRTGYHLISRKGGRLDVVLCQMDLEETDPEFQVETGARIPDRGVYFNAYRKSPWNIRGTVEFEGTEVNIGNAMDSNSGIFIAPFDGTYAFILHYLTNARTDSVELRRNGTILGRSYSRGENYRMSGQSILLDLKRGDRVQVHLENGELFSNDNRFVHFVGFLLYP</sequence>
<dbReference type="OrthoDB" id="10070467at2759"/>
<accession>A0A7R9AGZ6</accession>
<organism evidence="6">
    <name type="scientific">Darwinula stevensoni</name>
    <dbReference type="NCBI Taxonomy" id="69355"/>
    <lineage>
        <taxon>Eukaryota</taxon>
        <taxon>Metazoa</taxon>
        <taxon>Ecdysozoa</taxon>
        <taxon>Arthropoda</taxon>
        <taxon>Crustacea</taxon>
        <taxon>Oligostraca</taxon>
        <taxon>Ostracoda</taxon>
        <taxon>Podocopa</taxon>
        <taxon>Podocopida</taxon>
        <taxon>Darwinulocopina</taxon>
        <taxon>Darwinuloidea</taxon>
        <taxon>Darwinulidae</taxon>
        <taxon>Darwinula</taxon>
    </lineage>
</organism>
<dbReference type="Pfam" id="PF00386">
    <property type="entry name" value="C1q"/>
    <property type="match status" value="1"/>
</dbReference>